<evidence type="ECO:0000313" key="4">
    <source>
        <dbReference type="Proteomes" id="UP000297975"/>
    </source>
</evidence>
<dbReference type="Gene3D" id="2.20.25.110">
    <property type="entry name" value="S-adenosyl-L-methionine-dependent methyltransferases"/>
    <property type="match status" value="1"/>
</dbReference>
<dbReference type="Proteomes" id="UP000297975">
    <property type="component" value="Unassembled WGS sequence"/>
</dbReference>
<dbReference type="Pfam" id="PF13649">
    <property type="entry name" value="Methyltransf_25"/>
    <property type="match status" value="1"/>
</dbReference>
<dbReference type="InterPro" id="IPR041698">
    <property type="entry name" value="Methyltransf_25"/>
</dbReference>
<keyword evidence="3" id="KW-0489">Methyltransferase</keyword>
<evidence type="ECO:0000256" key="1">
    <source>
        <dbReference type="ARBA" id="ARBA00022679"/>
    </source>
</evidence>
<dbReference type="CDD" id="cd02440">
    <property type="entry name" value="AdoMet_MTases"/>
    <property type="match status" value="1"/>
</dbReference>
<protein>
    <submittedName>
        <fullName evidence="3">Class I SAM-dependent methyltransferase</fullName>
    </submittedName>
</protein>
<evidence type="ECO:0000313" key="3">
    <source>
        <dbReference type="EMBL" id="TFB15114.1"/>
    </source>
</evidence>
<dbReference type="GO" id="GO:0032259">
    <property type="term" value="P:methylation"/>
    <property type="evidence" value="ECO:0007669"/>
    <property type="project" value="UniProtKB-KW"/>
</dbReference>
<dbReference type="SUPFAM" id="SSF53335">
    <property type="entry name" value="S-adenosyl-L-methionine-dependent methyltransferases"/>
    <property type="match status" value="1"/>
</dbReference>
<organism evidence="3 4">
    <name type="scientific">Filobacillus milosensis</name>
    <dbReference type="NCBI Taxonomy" id="94137"/>
    <lineage>
        <taxon>Bacteria</taxon>
        <taxon>Bacillati</taxon>
        <taxon>Bacillota</taxon>
        <taxon>Bacilli</taxon>
        <taxon>Bacillales</taxon>
        <taxon>Bacillaceae</taxon>
        <taxon>Filobacillus</taxon>
    </lineage>
</organism>
<dbReference type="InterPro" id="IPR029063">
    <property type="entry name" value="SAM-dependent_MTases_sf"/>
</dbReference>
<comment type="caution">
    <text evidence="3">The sequence shown here is derived from an EMBL/GenBank/DDBJ whole genome shotgun (WGS) entry which is preliminary data.</text>
</comment>
<dbReference type="GO" id="GO:0008168">
    <property type="term" value="F:methyltransferase activity"/>
    <property type="evidence" value="ECO:0007669"/>
    <property type="project" value="UniProtKB-KW"/>
</dbReference>
<dbReference type="PANTHER" id="PTHR43861">
    <property type="entry name" value="TRANS-ACONITATE 2-METHYLTRANSFERASE-RELATED"/>
    <property type="match status" value="1"/>
</dbReference>
<sequence>MQVSLSRRIILKEINASNNLDMYDDPSSYDEEYESYQAEIPLLLKWASITKGTIIDLACGTGRATIPLANEGYKLMGIDIHQGMLDRAKEKSSRMNLKIDWVRQDCTQLNLKTKASLIYTVGNSFQHFLTNENQDALLSSVRNHLIDGGIFIFGTRFPNASELLSSPEEEYVRTYKDKNSQLIVEEYHISEYDALTQIQHNSTIKKYKDSEGEIVKETSSNISLRYVYPKEMERILHKYGLKILHLYKDWNGSPITSVSNEMIYICRKIND</sequence>
<dbReference type="AlphaFoldDB" id="A0A4Y8IEY6"/>
<dbReference type="EMBL" id="SOPW01000014">
    <property type="protein sequence ID" value="TFB15114.1"/>
    <property type="molecule type" value="Genomic_DNA"/>
</dbReference>
<dbReference type="OrthoDB" id="9811589at2"/>
<feature type="domain" description="Methyltransferase" evidence="2">
    <location>
        <begin position="54"/>
        <end position="149"/>
    </location>
</feature>
<keyword evidence="4" id="KW-1185">Reference proteome</keyword>
<gene>
    <name evidence="3" type="ORF">E3U55_12325</name>
</gene>
<evidence type="ECO:0000259" key="2">
    <source>
        <dbReference type="Pfam" id="PF13649"/>
    </source>
</evidence>
<accession>A0A4Y8IEY6</accession>
<dbReference type="Gene3D" id="3.40.50.150">
    <property type="entry name" value="Vaccinia Virus protein VP39"/>
    <property type="match status" value="1"/>
</dbReference>
<keyword evidence="1 3" id="KW-0808">Transferase</keyword>
<proteinExistence type="predicted"/>
<reference evidence="3 4" key="1">
    <citation type="submission" date="2019-03" db="EMBL/GenBank/DDBJ databases">
        <authorList>
            <person name="He R.-H."/>
        </authorList>
    </citation>
    <scope>NUCLEOTIDE SEQUENCE [LARGE SCALE GENOMIC DNA]</scope>
    <source>
        <strain evidence="4">SH 714</strain>
    </source>
</reference>
<name>A0A4Y8IEY6_9BACI</name>